<sequence>MASLGFCCPTNSFLFSRSSLVNHRSNLQTRFIVSSSTSSSELVTQSAVSGSTERPRTSLGLKNLTEIFWVDVHCAEGRPLNVGLQEPVTVGCSRLEKVENVAVRVELSNGCVGWGEVSVVPWVNWNQATALEEVRKACEFLSQGSPVTLNLVLHQISEMFPGSEFASVRRGAALECLRPSIEGIVFVGILSSIYREKSKEVYGSESVSIGENMICTLTKEVPVRAGLEMALVDAVANSIDVPLWRLFGGVSDSLSTATTIPTTSSAKAFDLAAKYYKLGFKTLEIKLGRNLNADIEVLQAVRAAHPHCLFILDANEGYTSKEAIEVLHKLNEKGVIPTVFEQPVHRDDWRGLGDVSNVARHKYGVSVAADESCRDLTDIKKLMEENLVDVINIKLSKFGVLGILEIVEMVKKSGLELMIDSVAETRLATGVAGHLAAGLGCFSSRSNSHFFRLKRVFAVERFEARKYVNISAPSLLSEDPVVGGYEVLNINTLQNKKLKQYNSRYSIFLMLVAGSKYKFVNSRGQGGFLKWDIFSW</sequence>
<keyword evidence="4" id="KW-1185">Reference proteome</keyword>
<dbReference type="GO" id="GO:0046872">
    <property type="term" value="F:metal ion binding"/>
    <property type="evidence" value="ECO:0007669"/>
    <property type="project" value="UniProtKB-KW"/>
</dbReference>
<evidence type="ECO:0000259" key="2">
    <source>
        <dbReference type="SMART" id="SM00922"/>
    </source>
</evidence>
<dbReference type="InterPro" id="IPR013342">
    <property type="entry name" value="Mandelate_racemase_C"/>
</dbReference>
<evidence type="ECO:0000256" key="1">
    <source>
        <dbReference type="ARBA" id="ARBA00022723"/>
    </source>
</evidence>
<dbReference type="EMBL" id="JABFAC010000007">
    <property type="protein sequence ID" value="MBA0618014.1"/>
    <property type="molecule type" value="Genomic_DNA"/>
</dbReference>
<evidence type="ECO:0000313" key="3">
    <source>
        <dbReference type="EMBL" id="MBA0618014.1"/>
    </source>
</evidence>
<dbReference type="GO" id="GO:0003824">
    <property type="term" value="F:catalytic activity"/>
    <property type="evidence" value="ECO:0007669"/>
    <property type="project" value="UniProtKB-ARBA"/>
</dbReference>
<dbReference type="PANTHER" id="PTHR48073">
    <property type="entry name" value="O-SUCCINYLBENZOATE SYNTHASE-RELATED"/>
    <property type="match status" value="1"/>
</dbReference>
<dbReference type="InterPro" id="IPR029065">
    <property type="entry name" value="Enolase_C-like"/>
</dbReference>
<dbReference type="InterPro" id="IPR036849">
    <property type="entry name" value="Enolase-like_C_sf"/>
</dbReference>
<dbReference type="PANTHER" id="PTHR48073:SF4">
    <property type="entry name" value="MANDELATE RACEMASE_MUCONATE LACTONIZING ENZYME C-TERMINAL DOMAIN-CONTAINING PROTEIN"/>
    <property type="match status" value="1"/>
</dbReference>
<dbReference type="Gene3D" id="3.30.390.10">
    <property type="entry name" value="Enolase-like, N-terminal domain"/>
    <property type="match status" value="1"/>
</dbReference>
<accession>A0A7J8RVZ7</accession>
<gene>
    <name evidence="3" type="ORF">Godav_027409</name>
</gene>
<feature type="domain" description="Mandelate racemase/muconate lactonizing enzyme C-terminal" evidence="2">
    <location>
        <begin position="266"/>
        <end position="362"/>
    </location>
</feature>
<reference evidence="3 4" key="1">
    <citation type="journal article" date="2019" name="Genome Biol. Evol.">
        <title>Insights into the evolution of the New World diploid cottons (Gossypium, subgenus Houzingenia) based on genome sequencing.</title>
        <authorList>
            <person name="Grover C.E."/>
            <person name="Arick M.A. 2nd"/>
            <person name="Thrash A."/>
            <person name="Conover J.L."/>
            <person name="Sanders W.S."/>
            <person name="Peterson D.G."/>
            <person name="Frelichowski J.E."/>
            <person name="Scheffler J.A."/>
            <person name="Scheffler B.E."/>
            <person name="Wendel J.F."/>
        </authorList>
    </citation>
    <scope>NUCLEOTIDE SEQUENCE [LARGE SCALE GENOMIC DNA]</scope>
    <source>
        <strain evidence="3">27</strain>
        <tissue evidence="3">Leaf</tissue>
    </source>
</reference>
<dbReference type="Gene3D" id="3.20.20.120">
    <property type="entry name" value="Enolase-like C-terminal domain"/>
    <property type="match status" value="1"/>
</dbReference>
<comment type="caution">
    <text evidence="3">The sequence shown here is derived from an EMBL/GenBank/DDBJ whole genome shotgun (WGS) entry which is preliminary data.</text>
</comment>
<proteinExistence type="predicted"/>
<dbReference type="InterPro" id="IPR029017">
    <property type="entry name" value="Enolase-like_N"/>
</dbReference>
<dbReference type="Pfam" id="PF13378">
    <property type="entry name" value="MR_MLE_C"/>
    <property type="match status" value="1"/>
</dbReference>
<keyword evidence="1" id="KW-0479">Metal-binding</keyword>
<dbReference type="AlphaFoldDB" id="A0A7J8RVZ7"/>
<dbReference type="Proteomes" id="UP000593561">
    <property type="component" value="Unassembled WGS sequence"/>
</dbReference>
<evidence type="ECO:0000313" key="4">
    <source>
        <dbReference type="Proteomes" id="UP000593561"/>
    </source>
</evidence>
<dbReference type="SMART" id="SM00922">
    <property type="entry name" value="MR_MLE"/>
    <property type="match status" value="1"/>
</dbReference>
<name>A0A7J8RVZ7_GOSDV</name>
<dbReference type="SUPFAM" id="SSF54826">
    <property type="entry name" value="Enolase N-terminal domain-like"/>
    <property type="match status" value="1"/>
</dbReference>
<protein>
    <recommendedName>
        <fullName evidence="2">Mandelate racemase/muconate lactonizing enzyme C-terminal domain-containing protein</fullName>
    </recommendedName>
</protein>
<organism evidence="3 4">
    <name type="scientific">Gossypium davidsonii</name>
    <name type="common">Davidson's cotton</name>
    <name type="synonym">Gossypium klotzschianum subsp. davidsonii</name>
    <dbReference type="NCBI Taxonomy" id="34287"/>
    <lineage>
        <taxon>Eukaryota</taxon>
        <taxon>Viridiplantae</taxon>
        <taxon>Streptophyta</taxon>
        <taxon>Embryophyta</taxon>
        <taxon>Tracheophyta</taxon>
        <taxon>Spermatophyta</taxon>
        <taxon>Magnoliopsida</taxon>
        <taxon>eudicotyledons</taxon>
        <taxon>Gunneridae</taxon>
        <taxon>Pentapetalae</taxon>
        <taxon>rosids</taxon>
        <taxon>malvids</taxon>
        <taxon>Malvales</taxon>
        <taxon>Malvaceae</taxon>
        <taxon>Malvoideae</taxon>
        <taxon>Gossypium</taxon>
    </lineage>
</organism>
<dbReference type="SUPFAM" id="SSF51604">
    <property type="entry name" value="Enolase C-terminal domain-like"/>
    <property type="match status" value="1"/>
</dbReference>
<dbReference type="SFLD" id="SFLDS00001">
    <property type="entry name" value="Enolase"/>
    <property type="match status" value="1"/>
</dbReference>